<dbReference type="EC" id="1.17.1.5" evidence="7"/>
<dbReference type="InterPro" id="IPR001041">
    <property type="entry name" value="2Fe-2S_ferredoxin-type"/>
</dbReference>
<feature type="domain" description="2Fe-2S ferredoxin-type" evidence="6">
    <location>
        <begin position="1"/>
        <end position="77"/>
    </location>
</feature>
<dbReference type="PROSITE" id="PS00197">
    <property type="entry name" value="2FE2S_FER_1"/>
    <property type="match status" value="1"/>
</dbReference>
<dbReference type="InterPro" id="IPR012675">
    <property type="entry name" value="Beta-grasp_dom_sf"/>
</dbReference>
<dbReference type="PANTHER" id="PTHR44379">
    <property type="entry name" value="OXIDOREDUCTASE WITH IRON-SULFUR SUBUNIT"/>
    <property type="match status" value="1"/>
</dbReference>
<comment type="caution">
    <text evidence="7">The sequence shown here is derived from an EMBL/GenBank/DDBJ whole genome shotgun (WGS) entry which is preliminary data.</text>
</comment>
<dbReference type="SUPFAM" id="SSF47741">
    <property type="entry name" value="CO dehydrogenase ISP C-domain like"/>
    <property type="match status" value="1"/>
</dbReference>
<dbReference type="EMBL" id="VSSQ01062469">
    <property type="protein sequence ID" value="MPN15645.1"/>
    <property type="molecule type" value="Genomic_DNA"/>
</dbReference>
<evidence type="ECO:0000256" key="3">
    <source>
        <dbReference type="ARBA" id="ARBA00023002"/>
    </source>
</evidence>
<protein>
    <submittedName>
        <fullName evidence="7">Nicotinate dehydrogenase small FeS subunit</fullName>
        <ecNumber evidence="7">1.17.1.5</ecNumber>
    </submittedName>
</protein>
<dbReference type="GO" id="GO:0051537">
    <property type="term" value="F:2 iron, 2 sulfur cluster binding"/>
    <property type="evidence" value="ECO:0007669"/>
    <property type="project" value="UniProtKB-KW"/>
</dbReference>
<evidence type="ECO:0000256" key="1">
    <source>
        <dbReference type="ARBA" id="ARBA00022714"/>
    </source>
</evidence>
<dbReference type="FunFam" id="1.10.150.120:FF:000003">
    <property type="entry name" value="Carbon monoxide dehydrogenase, small subunit"/>
    <property type="match status" value="1"/>
</dbReference>
<organism evidence="7">
    <name type="scientific">bioreactor metagenome</name>
    <dbReference type="NCBI Taxonomy" id="1076179"/>
    <lineage>
        <taxon>unclassified sequences</taxon>
        <taxon>metagenomes</taxon>
        <taxon>ecological metagenomes</taxon>
    </lineage>
</organism>
<dbReference type="InterPro" id="IPR036010">
    <property type="entry name" value="2Fe-2S_ferredoxin-like_sf"/>
</dbReference>
<accession>A0A645FMK5</accession>
<evidence type="ECO:0000313" key="7">
    <source>
        <dbReference type="EMBL" id="MPN15645.1"/>
    </source>
</evidence>
<dbReference type="InterPro" id="IPR002888">
    <property type="entry name" value="2Fe-2S-bd"/>
</dbReference>
<proteinExistence type="predicted"/>
<dbReference type="AlphaFoldDB" id="A0A645FMK5"/>
<dbReference type="PANTHER" id="PTHR44379:SF5">
    <property type="entry name" value="OXIDOREDUCTASE WITH IRON-SULFUR SUBUNIT"/>
    <property type="match status" value="1"/>
</dbReference>
<dbReference type="CDD" id="cd00207">
    <property type="entry name" value="fer2"/>
    <property type="match status" value="1"/>
</dbReference>
<dbReference type="Pfam" id="PF00111">
    <property type="entry name" value="Fer2"/>
    <property type="match status" value="1"/>
</dbReference>
<name>A0A645FMK5_9ZZZZ</name>
<evidence type="ECO:0000256" key="4">
    <source>
        <dbReference type="ARBA" id="ARBA00023004"/>
    </source>
</evidence>
<keyword evidence="4" id="KW-0408">Iron</keyword>
<keyword evidence="1" id="KW-0001">2Fe-2S</keyword>
<dbReference type="InterPro" id="IPR006058">
    <property type="entry name" value="2Fe2S_fd_BS"/>
</dbReference>
<dbReference type="InterPro" id="IPR051452">
    <property type="entry name" value="Diverse_Oxidoreductases"/>
</dbReference>
<gene>
    <name evidence="7" type="primary">ndhS_18</name>
    <name evidence="7" type="ORF">SDC9_162979</name>
</gene>
<evidence type="ECO:0000259" key="6">
    <source>
        <dbReference type="PROSITE" id="PS51085"/>
    </source>
</evidence>
<evidence type="ECO:0000256" key="5">
    <source>
        <dbReference type="ARBA" id="ARBA00023014"/>
    </source>
</evidence>
<dbReference type="PROSITE" id="PS51085">
    <property type="entry name" value="2FE2S_FER_2"/>
    <property type="match status" value="1"/>
</dbReference>
<keyword evidence="3 7" id="KW-0560">Oxidoreductase</keyword>
<dbReference type="InterPro" id="IPR036884">
    <property type="entry name" value="2Fe-2S-bd_dom_sf"/>
</dbReference>
<reference evidence="7" key="1">
    <citation type="submission" date="2019-08" db="EMBL/GenBank/DDBJ databases">
        <authorList>
            <person name="Kucharzyk K."/>
            <person name="Murdoch R.W."/>
            <person name="Higgins S."/>
            <person name="Loffler F."/>
        </authorList>
    </citation>
    <scope>NUCLEOTIDE SEQUENCE</scope>
</reference>
<dbReference type="GO" id="GO:0050138">
    <property type="term" value="F:nicotinate dehydrogenase activity"/>
    <property type="evidence" value="ECO:0007669"/>
    <property type="project" value="UniProtKB-EC"/>
</dbReference>
<dbReference type="GO" id="GO:0046872">
    <property type="term" value="F:metal ion binding"/>
    <property type="evidence" value="ECO:0007669"/>
    <property type="project" value="UniProtKB-KW"/>
</dbReference>
<dbReference type="SUPFAM" id="SSF54292">
    <property type="entry name" value="2Fe-2S ferredoxin-like"/>
    <property type="match status" value="1"/>
</dbReference>
<dbReference type="Pfam" id="PF01799">
    <property type="entry name" value="Fer2_2"/>
    <property type="match status" value="1"/>
</dbReference>
<sequence length="164" mass="17537">MLIEFELNGKKCKTEADPSTRLIDFLREEMGLTGAKEGCGEGECGTCTVIVDRKAVHSCLMLTGQIDGRSVLTVEGLAGENGELSPLQAAFIKHGAIQCGYCTPGMLMSAAALLYENPDPTEDEIRTAIAGNLCRCGDYSAIAKAVKEAAEVLRRAKEEAINHE</sequence>
<dbReference type="Gene3D" id="1.10.150.120">
    <property type="entry name" value="[2Fe-2S]-binding domain"/>
    <property type="match status" value="1"/>
</dbReference>
<keyword evidence="2" id="KW-0479">Metal-binding</keyword>
<keyword evidence="5" id="KW-0411">Iron-sulfur</keyword>
<evidence type="ECO:0000256" key="2">
    <source>
        <dbReference type="ARBA" id="ARBA00022723"/>
    </source>
</evidence>
<dbReference type="Gene3D" id="3.10.20.30">
    <property type="match status" value="1"/>
</dbReference>